<dbReference type="RefSeq" id="WP_269428930.1">
    <property type="nucleotide sequence ID" value="NZ_JAPWGM010000008.1"/>
</dbReference>
<dbReference type="Proteomes" id="UP001144347">
    <property type="component" value="Unassembled WGS sequence"/>
</dbReference>
<keyword evidence="7" id="KW-0653">Protein transport</keyword>
<keyword evidence="3" id="KW-0813">Transport</keyword>
<keyword evidence="5" id="KW-0997">Cell inner membrane</keyword>
<dbReference type="InterPro" id="IPR051045">
    <property type="entry name" value="TonB-dependent_transducer"/>
</dbReference>
<evidence type="ECO:0000313" key="12">
    <source>
        <dbReference type="EMBL" id="MCZ4245888.1"/>
    </source>
</evidence>
<dbReference type="InterPro" id="IPR037682">
    <property type="entry name" value="TonB_C"/>
</dbReference>
<reference evidence="12" key="1">
    <citation type="submission" date="2022-12" db="EMBL/GenBank/DDBJ databases">
        <title>Genome sequence of HCMS5-2.</title>
        <authorList>
            <person name="Woo H."/>
        </authorList>
    </citation>
    <scope>NUCLEOTIDE SEQUENCE</scope>
    <source>
        <strain evidence="12">HCMS5-2</strain>
    </source>
</reference>
<keyword evidence="4" id="KW-1003">Cell membrane</keyword>
<evidence type="ECO:0000256" key="1">
    <source>
        <dbReference type="ARBA" id="ARBA00004383"/>
    </source>
</evidence>
<dbReference type="NCBIfam" id="TIGR01352">
    <property type="entry name" value="tonB_Cterm"/>
    <property type="match status" value="1"/>
</dbReference>
<feature type="domain" description="TonB C-terminal" evidence="11">
    <location>
        <begin position="42"/>
        <end position="133"/>
    </location>
</feature>
<keyword evidence="9" id="KW-0472">Membrane</keyword>
<sequence>MRKLIILALLGITMSFNSANAQVKGKKVYDFVSVDKQPSYPGGIKQFYQYLGQNIKYPEIAKKNKTEGKVFLAFIVEKDGSLSNIQVMRSLSKETDAEAVRVFKASPKWNAALVKGQPVRVKYNINVNFSNPG</sequence>
<dbReference type="PROSITE" id="PS52015">
    <property type="entry name" value="TONB_CTD"/>
    <property type="match status" value="1"/>
</dbReference>
<dbReference type="SUPFAM" id="SSF74653">
    <property type="entry name" value="TolA/TonB C-terminal domain"/>
    <property type="match status" value="1"/>
</dbReference>
<keyword evidence="10" id="KW-0732">Signal</keyword>
<evidence type="ECO:0000313" key="13">
    <source>
        <dbReference type="Proteomes" id="UP001144347"/>
    </source>
</evidence>
<evidence type="ECO:0000256" key="10">
    <source>
        <dbReference type="SAM" id="SignalP"/>
    </source>
</evidence>
<comment type="similarity">
    <text evidence="2">Belongs to the TonB family.</text>
</comment>
<dbReference type="EMBL" id="JAPWGM010000008">
    <property type="protein sequence ID" value="MCZ4245888.1"/>
    <property type="molecule type" value="Genomic_DNA"/>
</dbReference>
<dbReference type="PANTHER" id="PTHR33446:SF2">
    <property type="entry name" value="PROTEIN TONB"/>
    <property type="match status" value="1"/>
</dbReference>
<evidence type="ECO:0000256" key="8">
    <source>
        <dbReference type="ARBA" id="ARBA00022989"/>
    </source>
</evidence>
<protein>
    <submittedName>
        <fullName evidence="12">Energy transducer TonB</fullName>
    </submittedName>
</protein>
<keyword evidence="13" id="KW-1185">Reference proteome</keyword>
<keyword evidence="8" id="KW-1133">Transmembrane helix</keyword>
<dbReference type="Gene3D" id="3.30.1150.10">
    <property type="match status" value="1"/>
</dbReference>
<gene>
    <name evidence="12" type="ORF">O0955_17890</name>
</gene>
<evidence type="ECO:0000256" key="5">
    <source>
        <dbReference type="ARBA" id="ARBA00022519"/>
    </source>
</evidence>
<evidence type="ECO:0000259" key="11">
    <source>
        <dbReference type="PROSITE" id="PS52015"/>
    </source>
</evidence>
<comment type="caution">
    <text evidence="12">The sequence shown here is derived from an EMBL/GenBank/DDBJ whole genome shotgun (WGS) entry which is preliminary data.</text>
</comment>
<dbReference type="PANTHER" id="PTHR33446">
    <property type="entry name" value="PROTEIN TONB-RELATED"/>
    <property type="match status" value="1"/>
</dbReference>
<dbReference type="Pfam" id="PF03544">
    <property type="entry name" value="TonB_C"/>
    <property type="match status" value="1"/>
</dbReference>
<feature type="signal peptide" evidence="10">
    <location>
        <begin position="1"/>
        <end position="21"/>
    </location>
</feature>
<evidence type="ECO:0000256" key="9">
    <source>
        <dbReference type="ARBA" id="ARBA00023136"/>
    </source>
</evidence>
<proteinExistence type="inferred from homology"/>
<evidence type="ECO:0000256" key="3">
    <source>
        <dbReference type="ARBA" id="ARBA00022448"/>
    </source>
</evidence>
<evidence type="ECO:0000256" key="4">
    <source>
        <dbReference type="ARBA" id="ARBA00022475"/>
    </source>
</evidence>
<dbReference type="InterPro" id="IPR006260">
    <property type="entry name" value="TonB/TolA_C"/>
</dbReference>
<name>A0ABT4LDB7_9SPHI</name>
<feature type="chain" id="PRO_5046742955" evidence="10">
    <location>
        <begin position="22"/>
        <end position="133"/>
    </location>
</feature>
<keyword evidence="6" id="KW-0812">Transmembrane</keyword>
<evidence type="ECO:0000256" key="6">
    <source>
        <dbReference type="ARBA" id="ARBA00022692"/>
    </source>
</evidence>
<comment type="subcellular location">
    <subcellularLocation>
        <location evidence="1">Cell inner membrane</location>
        <topology evidence="1">Single-pass membrane protein</topology>
        <orientation evidence="1">Periplasmic side</orientation>
    </subcellularLocation>
</comment>
<evidence type="ECO:0000256" key="7">
    <source>
        <dbReference type="ARBA" id="ARBA00022927"/>
    </source>
</evidence>
<organism evidence="12 13">
    <name type="scientific">Pedobacter punctiformis</name>
    <dbReference type="NCBI Taxonomy" id="3004097"/>
    <lineage>
        <taxon>Bacteria</taxon>
        <taxon>Pseudomonadati</taxon>
        <taxon>Bacteroidota</taxon>
        <taxon>Sphingobacteriia</taxon>
        <taxon>Sphingobacteriales</taxon>
        <taxon>Sphingobacteriaceae</taxon>
        <taxon>Pedobacter</taxon>
    </lineage>
</organism>
<accession>A0ABT4LDB7</accession>
<evidence type="ECO:0000256" key="2">
    <source>
        <dbReference type="ARBA" id="ARBA00006555"/>
    </source>
</evidence>